<accession>A0A4R9BZ18</accession>
<dbReference type="RefSeq" id="WP_134639432.1">
    <property type="nucleotide sequence ID" value="NZ_SOHM01000007.1"/>
</dbReference>
<protein>
    <submittedName>
        <fullName evidence="2">Uncharacterized protein</fullName>
    </submittedName>
</protein>
<comment type="caution">
    <text evidence="2">The sequence shown here is derived from an EMBL/GenBank/DDBJ whole genome shotgun (WGS) entry which is preliminary data.</text>
</comment>
<gene>
    <name evidence="2" type="ORF">E3T61_03110</name>
</gene>
<organism evidence="2 3">
    <name type="scientific">Cryobacterium lactosi</name>
    <dbReference type="NCBI Taxonomy" id="1259202"/>
    <lineage>
        <taxon>Bacteria</taxon>
        <taxon>Bacillati</taxon>
        <taxon>Actinomycetota</taxon>
        <taxon>Actinomycetes</taxon>
        <taxon>Micrococcales</taxon>
        <taxon>Microbacteriaceae</taxon>
        <taxon>Cryobacterium</taxon>
    </lineage>
</organism>
<dbReference type="EMBL" id="SOHM01000007">
    <property type="protein sequence ID" value="TFD94002.1"/>
    <property type="molecule type" value="Genomic_DNA"/>
</dbReference>
<reference evidence="2 3" key="1">
    <citation type="submission" date="2019-03" db="EMBL/GenBank/DDBJ databases">
        <title>Genomics of glacier-inhabiting Cryobacterium strains.</title>
        <authorList>
            <person name="Liu Q."/>
            <person name="Xin Y.-H."/>
        </authorList>
    </citation>
    <scope>NUCLEOTIDE SEQUENCE [LARGE SCALE GENOMIC DNA]</scope>
    <source>
        <strain evidence="2 3">Sr59</strain>
    </source>
</reference>
<feature type="coiled-coil region" evidence="1">
    <location>
        <begin position="206"/>
        <end position="233"/>
    </location>
</feature>
<keyword evidence="3" id="KW-1185">Reference proteome</keyword>
<evidence type="ECO:0000313" key="3">
    <source>
        <dbReference type="Proteomes" id="UP000298468"/>
    </source>
</evidence>
<keyword evidence="1" id="KW-0175">Coiled coil</keyword>
<proteinExistence type="predicted"/>
<name>A0A4R9BZ18_9MICO</name>
<dbReference type="Proteomes" id="UP000298468">
    <property type="component" value="Unassembled WGS sequence"/>
</dbReference>
<evidence type="ECO:0000313" key="2">
    <source>
        <dbReference type="EMBL" id="TFD94002.1"/>
    </source>
</evidence>
<dbReference type="AlphaFoldDB" id="A0A4R9BZ18"/>
<evidence type="ECO:0000256" key="1">
    <source>
        <dbReference type="SAM" id="Coils"/>
    </source>
</evidence>
<sequence>MSATLSICLADTQDWSTVWIAHDDDGTWEPLRGLLPLPDLAHGESVERIADIFYDHLCAFRGFTNPDLVARAGTEEANLILAQTVHRFRALTPAELSAPFNLSSVAAEAALSLRLAGFDVAAATRPSTQSTGFEAVLSTPKMPDQVFYVVEDMWWLHTLNIMRQPEQVNWWASVRGGPQVLAALFLAGTMDTLGSRNAPDKMYELRAGKRSRAESLERKLKRHLNRIVCADLDAYASDVAFQLYCQKYEMG</sequence>